<dbReference type="EMBL" id="JAPWTK010000011">
    <property type="protein sequence ID" value="KAJ8959862.1"/>
    <property type="molecule type" value="Genomic_DNA"/>
</dbReference>
<comment type="caution">
    <text evidence="1">The sequence shown here is derived from an EMBL/GenBank/DDBJ whole genome shotgun (WGS) entry which is preliminary data.</text>
</comment>
<evidence type="ECO:0000313" key="1">
    <source>
        <dbReference type="EMBL" id="KAJ8959862.1"/>
    </source>
</evidence>
<reference evidence="1" key="1">
    <citation type="journal article" date="2023" name="Insect Mol. Biol.">
        <title>Genome sequencing provides insights into the evolution of gene families encoding plant cell wall-degrading enzymes in longhorned beetles.</title>
        <authorList>
            <person name="Shin N.R."/>
            <person name="Okamura Y."/>
            <person name="Kirsch R."/>
            <person name="Pauchet Y."/>
        </authorList>
    </citation>
    <scope>NUCLEOTIDE SEQUENCE</scope>
    <source>
        <strain evidence="1">AMC_N1</strain>
    </source>
</reference>
<accession>A0AAV8Z9R9</accession>
<keyword evidence="2" id="KW-1185">Reference proteome</keyword>
<sequence length="244" mass="26643">MRLTSVNDNEASNQSTQLFTAPLEADIFEPVALYSERPQFGLLSSRLLGVIKVPPPPPPFRNLAVPYLIASSGGNAGISERSLHLVAGDAAGCRPAIPPLPCEGRPGKNSERGKRRAGTDFAAIYGCIQLKQTHPDLPPLSQGTISKIEAQCRKMGHVRKVPSKRQAVVDDDTKLNLLLTLEENPITPARQLARDMWIHTASGTNRMNTCRGVSIKLYLISHSLVYLPTSLQSNKVTLFQRALM</sequence>
<proteinExistence type="predicted"/>
<organism evidence="1 2">
    <name type="scientific">Aromia moschata</name>
    <dbReference type="NCBI Taxonomy" id="1265417"/>
    <lineage>
        <taxon>Eukaryota</taxon>
        <taxon>Metazoa</taxon>
        <taxon>Ecdysozoa</taxon>
        <taxon>Arthropoda</taxon>
        <taxon>Hexapoda</taxon>
        <taxon>Insecta</taxon>
        <taxon>Pterygota</taxon>
        <taxon>Neoptera</taxon>
        <taxon>Endopterygota</taxon>
        <taxon>Coleoptera</taxon>
        <taxon>Polyphaga</taxon>
        <taxon>Cucujiformia</taxon>
        <taxon>Chrysomeloidea</taxon>
        <taxon>Cerambycidae</taxon>
        <taxon>Cerambycinae</taxon>
        <taxon>Callichromatini</taxon>
        <taxon>Aromia</taxon>
    </lineage>
</organism>
<dbReference type="Proteomes" id="UP001162162">
    <property type="component" value="Unassembled WGS sequence"/>
</dbReference>
<name>A0AAV8Z9R9_9CUCU</name>
<dbReference type="AlphaFoldDB" id="A0AAV8Z9R9"/>
<evidence type="ECO:0000313" key="2">
    <source>
        <dbReference type="Proteomes" id="UP001162162"/>
    </source>
</evidence>
<gene>
    <name evidence="1" type="ORF">NQ318_011596</name>
</gene>
<protein>
    <submittedName>
        <fullName evidence="1">Uncharacterized protein</fullName>
    </submittedName>
</protein>